<feature type="domain" description="FANCI solenoid 4" evidence="4">
    <location>
        <begin position="1108"/>
        <end position="1367"/>
    </location>
</feature>
<dbReference type="GO" id="GO:0006281">
    <property type="term" value="P:DNA repair"/>
    <property type="evidence" value="ECO:0007669"/>
    <property type="project" value="InterPro"/>
</dbReference>
<proteinExistence type="predicted"/>
<comment type="caution">
    <text evidence="7">The sequence shown here is derived from an EMBL/GenBank/DDBJ whole genome shotgun (WGS) entry which is preliminary data.</text>
</comment>
<evidence type="ECO:0000313" key="7">
    <source>
        <dbReference type="EMBL" id="KAJ1968687.1"/>
    </source>
</evidence>
<dbReference type="Pfam" id="PF14676">
    <property type="entry name" value="FANCI_S2"/>
    <property type="match status" value="1"/>
</dbReference>
<evidence type="ECO:0000313" key="8">
    <source>
        <dbReference type="Proteomes" id="UP001150925"/>
    </source>
</evidence>
<dbReference type="InterPro" id="IPR026171">
    <property type="entry name" value="FANCI"/>
</dbReference>
<feature type="region of interest" description="Disordered" evidence="1">
    <location>
        <begin position="1429"/>
        <end position="1451"/>
    </location>
</feature>
<dbReference type="InterPro" id="IPR029314">
    <property type="entry name" value="FANCI_S4"/>
</dbReference>
<evidence type="ECO:0000259" key="4">
    <source>
        <dbReference type="Pfam" id="PF14678"/>
    </source>
</evidence>
<accession>A0A9W8AYS8</accession>
<evidence type="ECO:0008006" key="9">
    <source>
        <dbReference type="Google" id="ProtNLM"/>
    </source>
</evidence>
<dbReference type="Pfam" id="PF14678">
    <property type="entry name" value="FANCI_S4"/>
    <property type="match status" value="1"/>
</dbReference>
<reference evidence="7" key="1">
    <citation type="submission" date="2022-07" db="EMBL/GenBank/DDBJ databases">
        <title>Phylogenomic reconstructions and comparative analyses of Kickxellomycotina fungi.</title>
        <authorList>
            <person name="Reynolds N.K."/>
            <person name="Stajich J.E."/>
            <person name="Barry K."/>
            <person name="Grigoriev I.V."/>
            <person name="Crous P."/>
            <person name="Smith M.E."/>
        </authorList>
    </citation>
    <scope>NUCLEOTIDE SEQUENCE</scope>
    <source>
        <strain evidence="7">RSA 1196</strain>
    </source>
</reference>
<evidence type="ECO:0000259" key="5">
    <source>
        <dbReference type="Pfam" id="PF14679"/>
    </source>
</evidence>
<dbReference type="Pfam" id="PF14680">
    <property type="entry name" value="FANCI_HD2"/>
    <property type="match status" value="1"/>
</dbReference>
<dbReference type="EMBL" id="JANBPY010000148">
    <property type="protein sequence ID" value="KAJ1968687.1"/>
    <property type="molecule type" value="Genomic_DNA"/>
</dbReference>
<feature type="domain" description="FANCI helical" evidence="5">
    <location>
        <begin position="307"/>
        <end position="364"/>
    </location>
</feature>
<dbReference type="InterPro" id="IPR029310">
    <property type="entry name" value="FANCI_HD1"/>
</dbReference>
<dbReference type="Proteomes" id="UP001150925">
    <property type="component" value="Unassembled WGS sequence"/>
</dbReference>
<dbReference type="InterPro" id="IPR016024">
    <property type="entry name" value="ARM-type_fold"/>
</dbReference>
<evidence type="ECO:0000256" key="1">
    <source>
        <dbReference type="SAM" id="MobiDB-lite"/>
    </source>
</evidence>
<evidence type="ECO:0000259" key="6">
    <source>
        <dbReference type="Pfam" id="PF14680"/>
    </source>
</evidence>
<dbReference type="PANTHER" id="PTHR21818:SF0">
    <property type="entry name" value="FANCONI ANEMIA GROUP I PROTEIN"/>
    <property type="match status" value="1"/>
</dbReference>
<evidence type="ECO:0000259" key="2">
    <source>
        <dbReference type="Pfam" id="PF14675"/>
    </source>
</evidence>
<keyword evidence="8" id="KW-1185">Reference proteome</keyword>
<protein>
    <recommendedName>
        <fullName evidence="9">FANCI solenoid 4 domain-containing protein</fullName>
    </recommendedName>
</protein>
<dbReference type="GO" id="GO:0070182">
    <property type="term" value="F:DNA polymerase binding"/>
    <property type="evidence" value="ECO:0007669"/>
    <property type="project" value="TreeGrafter"/>
</dbReference>
<feature type="domain" description="FANCI solenoid 2" evidence="3">
    <location>
        <begin position="405"/>
        <end position="591"/>
    </location>
</feature>
<sequence length="1451" mass="162080">MAAMNPFELKLTSETLPSPSDTANWVEFWENYDSAQFTHALHQRCNLEHSNSESNNFLKSLLQGSRTADRHDIYLNIVQTIVTDVAKQTDSSRFPESRAREMIDVLVAEIRHFDPLCLVMLVIQLLELVKSFKAFNNCPLDLLPGVLQALTTLSTLPETDYPDFGGLTTGNALRDYCMERLCVYPWHPSLNLPLLSTFRDIPLSDTQLEGLIHKAAKVIRTTTADELPPLVYQLLLLSRKGKKRQILHELFKLFGDLERQTESKPSDSGSPQSIRCPESQHWTKPQLARAASVALLHFGFAVKQDQSLGTELLRVAKTRDVDQWSSFLLSVLLVMAKVHRFEAATISLLKTKIVAYYRNEQRCQRLLNALNTPNSPLSPTAGPSIAATLLQLAENTTIGWDQTIPSMIQLTMTLLEEDGANSTHPFHKRKERNLTAATMNEALQVGAAALGHANPGTPSGLCPLTNHIQRLAVDVLYAIFRTHQMVRTDIVEQLVTRVELSVVRNPSCLVLLHRLIAKFPEQFATDYLTKVKDLFNCFVYLEVEVAEQAMLVVLPLVYQDTSFRDHLMLVLRKHLFSRDLNGRRVALTGLLVLLGSLLVTTHSTAAAGTGTAIPLGGTGPHGYLPLIYEVLGMLQRCFSQQSAIRLQLYQGLDALLDYQPLPEPVVRRIYQMLYLQLKKYLASPADTVPPFEVSQWDQSQEPLGWLWKALLHAYRLLPRSLSDMATTPDGFQVIPVIFSTLARTDAQDFDLAREADYNGATIQGANRQALLGMVTGLYEASIDHLLNMEPLTEAHVQSLLALFEKHARLVNLIQDKIHTTTKGRRSTPKLDHILDGSAVVGLSTMVNMLKLYFPSTLFDTPTIKSPDSTIQSVFAPLKTPLILRWLLRTAHGHLRQLETIGGSEIIGDFQLDLVQDLATLVIHAFLIPWQAVPGRLTADAGAMGSRDKGLLPPVTLVTQLFSLSITYLAQHSLEALRTVLVRLAPVPGFCKGSHLTAESPTRALLDSLVQLIQDTVVSFAFENNPLYNECLPLLQCLFTLVTVSLEPRLDTPLLTPGSATAKQLLTWLYQLCEQVPVEDSALVRALVQLLCALAVPTDRPREHVVWLLTQDLHTLLGDVVEDEAISTMPANPKLAIVTPRTAQLVALFTIQQAENLLADVEWTVQRLRDKVNQRKLELVDDSDCDEAMTNSSDQQILRLEEHAYCCLTLVIQTLVMLEQTCLPSAVPIALLQALQKTYKVLTQWVRLKISEGPPVPRRFVGVIKLVGEELSKQLYIFIPQFQARDNEEATLAAQRRGKSKQGKGARGTTSKYKAKLSKESRLIPQLVYLLEQFEQQVIRLSKKCKVDFTQHLRRSTAHDFQIVQQNLVLLSSGDDENSDHEADPKRTHQTVLEAEDPLLGQETSVDNVEISPEGEMDEVLNEDLSCLLFDDNDDPTADSSPNPSKKKAKRC</sequence>
<feature type="domain" description="FANCI solenoid 1" evidence="2">
    <location>
        <begin position="77"/>
        <end position="303"/>
    </location>
</feature>
<organism evidence="7 8">
    <name type="scientific">Dispira parvispora</name>
    <dbReference type="NCBI Taxonomy" id="1520584"/>
    <lineage>
        <taxon>Eukaryota</taxon>
        <taxon>Fungi</taxon>
        <taxon>Fungi incertae sedis</taxon>
        <taxon>Zoopagomycota</taxon>
        <taxon>Kickxellomycotina</taxon>
        <taxon>Dimargaritomycetes</taxon>
        <taxon>Dimargaritales</taxon>
        <taxon>Dimargaritaceae</taxon>
        <taxon>Dispira</taxon>
    </lineage>
</organism>
<dbReference type="SUPFAM" id="SSF48371">
    <property type="entry name" value="ARM repeat"/>
    <property type="match status" value="1"/>
</dbReference>
<dbReference type="PANTHER" id="PTHR21818">
    <property type="entry name" value="BC025462 PROTEIN"/>
    <property type="match status" value="1"/>
</dbReference>
<feature type="domain" description="FANCI helical" evidence="6">
    <location>
        <begin position="626"/>
        <end position="813"/>
    </location>
</feature>
<gene>
    <name evidence="7" type="ORF">IWQ62_001090</name>
</gene>
<dbReference type="Pfam" id="PF14675">
    <property type="entry name" value="FANCI_S1"/>
    <property type="match status" value="1"/>
</dbReference>
<dbReference type="InterPro" id="IPR029315">
    <property type="entry name" value="FANCI_S2"/>
</dbReference>
<dbReference type="InterPro" id="IPR029312">
    <property type="entry name" value="FANCI_HD2"/>
</dbReference>
<dbReference type="InterPro" id="IPR029308">
    <property type="entry name" value="FANCI_S1"/>
</dbReference>
<name>A0A9W8AYS8_9FUNG</name>
<evidence type="ECO:0000259" key="3">
    <source>
        <dbReference type="Pfam" id="PF14676"/>
    </source>
</evidence>
<dbReference type="Pfam" id="PF14679">
    <property type="entry name" value="FANCI_HD1"/>
    <property type="match status" value="1"/>
</dbReference>
<dbReference type="OrthoDB" id="195089at2759"/>